<dbReference type="STRING" id="1703779.AMJ83_08300"/>
<protein>
    <recommendedName>
        <fullName evidence="1">DUF559 domain-containing protein</fullName>
    </recommendedName>
</protein>
<proteinExistence type="predicted"/>
<dbReference type="AlphaFoldDB" id="A0A0S8FS86"/>
<dbReference type="PANTHER" id="PTHR38590">
    <property type="entry name" value="BLL0828 PROTEIN"/>
    <property type="match status" value="1"/>
</dbReference>
<dbReference type="PANTHER" id="PTHR38590:SF1">
    <property type="entry name" value="BLL0828 PROTEIN"/>
    <property type="match status" value="1"/>
</dbReference>
<evidence type="ECO:0000313" key="3">
    <source>
        <dbReference type="Proteomes" id="UP000051373"/>
    </source>
</evidence>
<dbReference type="SUPFAM" id="SSF52980">
    <property type="entry name" value="Restriction endonuclease-like"/>
    <property type="match status" value="1"/>
</dbReference>
<name>A0A0S8FS86_UNCW3</name>
<feature type="domain" description="DUF559" evidence="1">
    <location>
        <begin position="3"/>
        <end position="102"/>
    </location>
</feature>
<reference evidence="2 3" key="1">
    <citation type="journal article" date="2015" name="Microbiome">
        <title>Genomic resolution of linkages in carbon, nitrogen, and sulfur cycling among widespread estuary sediment bacteria.</title>
        <authorList>
            <person name="Baker B.J."/>
            <person name="Lazar C.S."/>
            <person name="Teske A.P."/>
            <person name="Dick G.J."/>
        </authorList>
    </citation>
    <scope>NUCLEOTIDE SEQUENCE [LARGE SCALE GENOMIC DNA]</scope>
    <source>
        <strain evidence="2">SM23_42</strain>
    </source>
</reference>
<organism evidence="2 3">
    <name type="scientific">candidate division WOR_3 bacterium SM23_42</name>
    <dbReference type="NCBI Taxonomy" id="1703779"/>
    <lineage>
        <taxon>Bacteria</taxon>
        <taxon>Bacteria division WOR-3</taxon>
    </lineage>
</organism>
<comment type="caution">
    <text evidence="2">The sequence shown here is derived from an EMBL/GenBank/DDBJ whole genome shotgun (WGS) entry which is preliminary data.</text>
</comment>
<evidence type="ECO:0000313" key="2">
    <source>
        <dbReference type="EMBL" id="KPK63153.1"/>
    </source>
</evidence>
<dbReference type="Gene3D" id="3.40.960.10">
    <property type="entry name" value="VSR Endonuclease"/>
    <property type="match status" value="1"/>
</dbReference>
<accession>A0A0S8FS86</accession>
<evidence type="ECO:0000259" key="1">
    <source>
        <dbReference type="Pfam" id="PF04480"/>
    </source>
</evidence>
<dbReference type="Pfam" id="PF04480">
    <property type="entry name" value="DUF559"/>
    <property type="match status" value="1"/>
</dbReference>
<dbReference type="EMBL" id="LJUJ01000018">
    <property type="protein sequence ID" value="KPK63153.1"/>
    <property type="molecule type" value="Genomic_DNA"/>
</dbReference>
<dbReference type="InterPro" id="IPR047216">
    <property type="entry name" value="Endonuclease_DUF559_bact"/>
</dbReference>
<sequence length="122" mass="14286">MLVRELRRNMTEAEKRIWYRIRNKQLGAKFRRQQPVGKYVVDSICFEKKLIIEVDGGEHFESDRDEIRDEWVQNQGYKVLRFWNNDVLKNPDGVIHMLIEEITPSPLSPPFKGGDVIVDGGS</sequence>
<dbReference type="InterPro" id="IPR011335">
    <property type="entry name" value="Restrct_endonuc-II-like"/>
</dbReference>
<dbReference type="Proteomes" id="UP000051373">
    <property type="component" value="Unassembled WGS sequence"/>
</dbReference>
<dbReference type="CDD" id="cd01038">
    <property type="entry name" value="Endonuclease_DUF559"/>
    <property type="match status" value="1"/>
</dbReference>
<gene>
    <name evidence="2" type="ORF">AMJ83_08300</name>
</gene>
<dbReference type="InterPro" id="IPR007569">
    <property type="entry name" value="DUF559"/>
</dbReference>